<dbReference type="SUPFAM" id="SSF53335">
    <property type="entry name" value="S-adenosyl-L-methionine-dependent methyltransferases"/>
    <property type="match status" value="1"/>
</dbReference>
<evidence type="ECO:0000259" key="1">
    <source>
        <dbReference type="Pfam" id="PF13649"/>
    </source>
</evidence>
<reference evidence="3" key="1">
    <citation type="journal article" date="2019" name="Int. J. Syst. Evol. Microbiol.">
        <title>The Global Catalogue of Microorganisms (GCM) 10K type strain sequencing project: providing services to taxonomists for standard genome sequencing and annotation.</title>
        <authorList>
            <consortium name="The Broad Institute Genomics Platform"/>
            <consortium name="The Broad Institute Genome Sequencing Center for Infectious Disease"/>
            <person name="Wu L."/>
            <person name="Ma J."/>
        </authorList>
    </citation>
    <scope>NUCLEOTIDE SEQUENCE [LARGE SCALE GENOMIC DNA]</scope>
    <source>
        <strain evidence="3">JCM 17388</strain>
    </source>
</reference>
<proteinExistence type="predicted"/>
<dbReference type="Gene3D" id="2.20.130.10">
    <property type="entry name" value="CAC2371-like domains"/>
    <property type="match status" value="1"/>
</dbReference>
<dbReference type="EMBL" id="BAABAQ010000008">
    <property type="protein sequence ID" value="GAA4196915.1"/>
    <property type="molecule type" value="Genomic_DNA"/>
</dbReference>
<dbReference type="InterPro" id="IPR041698">
    <property type="entry name" value="Methyltransf_25"/>
</dbReference>
<dbReference type="Gene3D" id="3.40.50.150">
    <property type="entry name" value="Vaccinia Virus protein VP39"/>
    <property type="match status" value="1"/>
</dbReference>
<evidence type="ECO:0000313" key="3">
    <source>
        <dbReference type="Proteomes" id="UP001501251"/>
    </source>
</evidence>
<sequence length="247" mass="27348">MDGLSPVYSHAEVYDAFYEGRDRPYEAEEASRSRMMAKHVKERNASASSLLDVACGTGRNLGYFAEAFEHVEGMDLSEDMLRVAGKRLPGVPLHRGDMQDFHLDRRFDAITCLFSSIAYLDDAEQLNTAMRCFGRHLNPGGVIVLEPWYLPEKVQAGRVTSDVVTINGQTIARVSHTVLEGRVFRMDAHFVVADSETGIQHFTDLHLLTMFTRQEYETAVAEAGVASVEFVETGQGGPGLFIGVKPS</sequence>
<comment type="caution">
    <text evidence="2">The sequence shown here is derived from an EMBL/GenBank/DDBJ whole genome shotgun (WGS) entry which is preliminary data.</text>
</comment>
<gene>
    <name evidence="2" type="ORF">GCM10022252_44990</name>
</gene>
<organism evidence="2 3">
    <name type="scientific">Streptosporangium oxazolinicum</name>
    <dbReference type="NCBI Taxonomy" id="909287"/>
    <lineage>
        <taxon>Bacteria</taxon>
        <taxon>Bacillati</taxon>
        <taxon>Actinomycetota</taxon>
        <taxon>Actinomycetes</taxon>
        <taxon>Streptosporangiales</taxon>
        <taxon>Streptosporangiaceae</taxon>
        <taxon>Streptosporangium</taxon>
    </lineage>
</organism>
<dbReference type="RefSeq" id="WP_344919977.1">
    <property type="nucleotide sequence ID" value="NZ_BAABAQ010000008.1"/>
</dbReference>
<dbReference type="PANTHER" id="PTHR43464:SF92">
    <property type="entry name" value="SLR1071 PROTEIN"/>
    <property type="match status" value="1"/>
</dbReference>
<protein>
    <recommendedName>
        <fullName evidence="1">Methyltransferase domain-containing protein</fullName>
    </recommendedName>
</protein>
<dbReference type="Proteomes" id="UP001501251">
    <property type="component" value="Unassembled WGS sequence"/>
</dbReference>
<dbReference type="Pfam" id="PF13649">
    <property type="entry name" value="Methyltransf_25"/>
    <property type="match status" value="1"/>
</dbReference>
<accession>A0ABP8B3M6</accession>
<dbReference type="CDD" id="cd02440">
    <property type="entry name" value="AdoMet_MTases"/>
    <property type="match status" value="1"/>
</dbReference>
<evidence type="ECO:0000313" key="2">
    <source>
        <dbReference type="EMBL" id="GAA4196915.1"/>
    </source>
</evidence>
<feature type="domain" description="Methyltransferase" evidence="1">
    <location>
        <begin position="51"/>
        <end position="141"/>
    </location>
</feature>
<dbReference type="InterPro" id="IPR029063">
    <property type="entry name" value="SAM-dependent_MTases_sf"/>
</dbReference>
<name>A0ABP8B3M6_9ACTN</name>
<dbReference type="PANTHER" id="PTHR43464">
    <property type="entry name" value="METHYLTRANSFERASE"/>
    <property type="match status" value="1"/>
</dbReference>
<keyword evidence="3" id="KW-1185">Reference proteome</keyword>